<dbReference type="SUPFAM" id="SSF51905">
    <property type="entry name" value="FAD/NAD(P)-binding domain"/>
    <property type="match status" value="1"/>
</dbReference>
<protein>
    <submittedName>
        <fullName evidence="3">Tryptophan 7-halogenase</fullName>
    </submittedName>
</protein>
<evidence type="ECO:0000313" key="4">
    <source>
        <dbReference type="Proteomes" id="UP000280405"/>
    </source>
</evidence>
<gene>
    <name evidence="3" type="ORF">D7V20_03385</name>
</gene>
<organism evidence="3 4">
    <name type="scientific">Acinetobacter rongchengensis</name>
    <dbReference type="NCBI Taxonomy" id="2419601"/>
    <lineage>
        <taxon>Bacteria</taxon>
        <taxon>Pseudomonadati</taxon>
        <taxon>Pseudomonadota</taxon>
        <taxon>Gammaproteobacteria</taxon>
        <taxon>Moraxellales</taxon>
        <taxon>Moraxellaceae</taxon>
        <taxon>Acinetobacter</taxon>
    </lineage>
</organism>
<comment type="caution">
    <text evidence="3">The sequence shown here is derived from an EMBL/GenBank/DDBJ whole genome shotgun (WGS) entry which is preliminary data.</text>
</comment>
<keyword evidence="4" id="KW-1185">Reference proteome</keyword>
<evidence type="ECO:0000256" key="1">
    <source>
        <dbReference type="PIRSR" id="PIRSR011396-1"/>
    </source>
</evidence>
<accession>A0A3A8EZD3</accession>
<name>A0A3A8EZD3_9GAMM</name>
<dbReference type="InterPro" id="IPR050816">
    <property type="entry name" value="Flavin-dep_Halogenase_NPB"/>
</dbReference>
<feature type="binding site" evidence="2">
    <location>
        <position position="80"/>
    </location>
    <ligand>
        <name>7-chloro-L-tryptophan</name>
        <dbReference type="ChEBI" id="CHEBI:58713"/>
    </ligand>
</feature>
<feature type="binding site" evidence="2">
    <location>
        <position position="336"/>
    </location>
    <ligand>
        <name>FAD</name>
        <dbReference type="ChEBI" id="CHEBI:57692"/>
    </ligand>
</feature>
<dbReference type="InterPro" id="IPR006905">
    <property type="entry name" value="Flavin_halogenase"/>
</dbReference>
<dbReference type="GO" id="GO:0004497">
    <property type="term" value="F:monooxygenase activity"/>
    <property type="evidence" value="ECO:0007669"/>
    <property type="project" value="InterPro"/>
</dbReference>
<dbReference type="PIRSF" id="PIRSF011396">
    <property type="entry name" value="Trp_halogenase"/>
    <property type="match status" value="1"/>
</dbReference>
<dbReference type="Pfam" id="PF04820">
    <property type="entry name" value="Trp_halogenase"/>
    <property type="match status" value="1"/>
</dbReference>
<dbReference type="AlphaFoldDB" id="A0A3A8EZD3"/>
<evidence type="ECO:0000313" key="3">
    <source>
        <dbReference type="EMBL" id="RKG40127.1"/>
    </source>
</evidence>
<keyword evidence="2" id="KW-0547">Nucleotide-binding</keyword>
<keyword evidence="2" id="KW-0274">FAD</keyword>
<keyword evidence="2" id="KW-0285">Flavoprotein</keyword>
<dbReference type="InterPro" id="IPR036188">
    <property type="entry name" value="FAD/NAD-bd_sf"/>
</dbReference>
<dbReference type="OrthoDB" id="462203at2"/>
<dbReference type="Gene3D" id="3.50.50.60">
    <property type="entry name" value="FAD/NAD(P)-binding domain"/>
    <property type="match status" value="1"/>
</dbReference>
<dbReference type="GO" id="GO:0000166">
    <property type="term" value="F:nucleotide binding"/>
    <property type="evidence" value="ECO:0007669"/>
    <property type="project" value="UniProtKB-KW"/>
</dbReference>
<feature type="active site" evidence="1">
    <location>
        <position position="80"/>
    </location>
</feature>
<sequence length="498" mass="57460">MINFNEIKRVCIVGAGTAGWFSALQMRKSLKENVEICVIATPDIPTIGVGEGGVLNFMSSLIRLEIPFLEFMQETGAVHKLGFVYEGWRTGKPDDMYYHMFPYLNKHEKTKGYYPILSVLANHNVPVSNIVDSIKLREENTSQQNITDMFVNMKDHNFLSSFHFDTYKVAQYLKKIALNRNIKYIEGKVDQIFVNAQGGDIEFLEVNNQKIKTDFVIDASGFSRIFISKHFNSEWVSLSDKLVMNTAIPFHLQHSLKNPELVTRSTAMSSGWVWQIPLQERIGAGYVFNDSFISPEKAVDEVERWLGYHIDPIKIIKFEAGYYENIWIKNVLAVGLASGFVEPLEATSIGQMLLQLEVFDQIILNSAGIVSRDLVKFYNQQNQNSWQGIADFIRMHYDTQRADTEFWKSTVNMPMSEKYKELKEIWKYRTPRDYDFIEYQMDLMHHFGTYSWLAIAQALGHIKAEVTVPELMDLTSQQRQKLAKEINDIYQRLGLQPS</sequence>
<proteinExistence type="predicted"/>
<feature type="binding site" evidence="2">
    <location>
        <position position="345"/>
    </location>
    <ligand>
        <name>L-tryptophan</name>
        <dbReference type="ChEBI" id="CHEBI:57912"/>
    </ligand>
</feature>
<dbReference type="PANTHER" id="PTHR43747">
    <property type="entry name" value="FAD-BINDING PROTEIN"/>
    <property type="match status" value="1"/>
</dbReference>
<dbReference type="EMBL" id="RAXT01000003">
    <property type="protein sequence ID" value="RKG40127.1"/>
    <property type="molecule type" value="Genomic_DNA"/>
</dbReference>
<reference evidence="3 4" key="1">
    <citation type="submission" date="2018-09" db="EMBL/GenBank/DDBJ databases">
        <title>The draft genome of Acinetobacter spp. strains.</title>
        <authorList>
            <person name="Qin J."/>
            <person name="Feng Y."/>
            <person name="Zong Z."/>
        </authorList>
    </citation>
    <scope>NUCLEOTIDE SEQUENCE [LARGE SCALE GENOMIC DNA]</scope>
    <source>
        <strain evidence="3 4">WCHAc060115</strain>
    </source>
</reference>
<dbReference type="PANTHER" id="PTHR43747:SF4">
    <property type="entry name" value="FLAVIN-DEPENDENT TRYPTOPHAN HALOGENASE"/>
    <property type="match status" value="1"/>
</dbReference>
<feature type="binding site" evidence="2">
    <location>
        <position position="189"/>
    </location>
    <ligand>
        <name>FAD</name>
        <dbReference type="ChEBI" id="CHEBI:57692"/>
    </ligand>
</feature>
<dbReference type="RefSeq" id="WP_120382920.1">
    <property type="nucleotide sequence ID" value="NZ_RAXT01000003.1"/>
</dbReference>
<dbReference type="Proteomes" id="UP000280405">
    <property type="component" value="Unassembled WGS sequence"/>
</dbReference>
<evidence type="ECO:0000256" key="2">
    <source>
        <dbReference type="PIRSR" id="PIRSR011396-2"/>
    </source>
</evidence>
<dbReference type="InterPro" id="IPR033856">
    <property type="entry name" value="Trp_halogen"/>
</dbReference>
<feature type="binding site" evidence="2">
    <location>
        <position position="349"/>
    </location>
    <ligand>
        <name>FAD</name>
        <dbReference type="ChEBI" id="CHEBI:57692"/>
    </ligand>
</feature>